<proteinExistence type="predicted"/>
<dbReference type="Gene3D" id="2.60.120.200">
    <property type="match status" value="1"/>
</dbReference>
<dbReference type="InterPro" id="IPR013320">
    <property type="entry name" value="ConA-like_dom_sf"/>
</dbReference>
<evidence type="ECO:0000313" key="3">
    <source>
        <dbReference type="Proteomes" id="UP000663064"/>
    </source>
</evidence>
<dbReference type="PROSITE" id="PS51257">
    <property type="entry name" value="PROKAR_LIPOPROTEIN"/>
    <property type="match status" value="1"/>
</dbReference>
<organism evidence="2 3">
    <name type="scientific">Haloferax gibbonsii</name>
    <dbReference type="NCBI Taxonomy" id="35746"/>
    <lineage>
        <taxon>Archaea</taxon>
        <taxon>Methanobacteriati</taxon>
        <taxon>Methanobacteriota</taxon>
        <taxon>Stenosarchaea group</taxon>
        <taxon>Halobacteria</taxon>
        <taxon>Halobacteriales</taxon>
        <taxon>Haloferacaceae</taxon>
        <taxon>Haloferax</taxon>
    </lineage>
</organism>
<name>A0A871BI48_HALGI</name>
<dbReference type="RefSeq" id="WP_193492581.1">
    <property type="nucleotide sequence ID" value="NZ_CP063205.1"/>
</dbReference>
<dbReference type="SUPFAM" id="SSF49899">
    <property type="entry name" value="Concanavalin A-like lectins/glucanases"/>
    <property type="match status" value="1"/>
</dbReference>
<dbReference type="Pfam" id="PF13385">
    <property type="entry name" value="Laminin_G_3"/>
    <property type="match status" value="1"/>
</dbReference>
<sequence length="723" mass="77319">MTGQQTRRNYLRALGVTSVLGLSGCSQVIDSREQTSVTDAPTSNLGGANFTFEYAEDSQQVTIRFNGGADIIAGDLQVRSSTGIQTGWAQLGSTITGPDERISAGSTAVLGEDILNWGQSVSLSETIRVVHVGRGSPATLGRFTPPENSTLTSTVPPTETATDTPTPAPTDTPTPEPDTTAPSISAFSISNPSGQELRTSFESTEQLAAIQVSISGAEPAILTTGDFVETSPNGTYTYEATYEASSDGEYTATLEQAADSSGNDGATDTSVTVSVQSSRDGIVAQDQLISRWPFEEDLADTVGDNDASAAIGEPEFDSYAGRSAVRFDGDLGVMINEGENPELSLMAAENAGSSFGGWIYFDAETGGHPNGDNTRHHILRNDAEYNFTAVPTDNVDSFQFQFSSDGYNTRETTDGEMTVPSEEWHHFFYVLVPESSIRFYLDGELVFEDTTISASAPTETAYWSHETIGSWYGTGNPTWYNLFVGKMADLRIYDTELSGDEVTQIYQNGSDSESGSSNSHTAQHGLAYHDDHVFVESDGEIQQIELSSDDVVNSFATPRNSRPTGLAYGDGSLWFADGIDGDYDGEILELDPETGETRSTIASSWDPRGLAFGDGSLWAVDITANRIVEYSTEGTELSSFDTPGVTWGQGLAYANGSIWLGNNCSGSGCTVSLREYDTDGNLLQQVERRSSDSTTPYGGLAATNTELLGPDTVGNVSVLRRIE</sequence>
<feature type="compositionally biased region" description="Pro residues" evidence="1">
    <location>
        <begin position="166"/>
        <end position="176"/>
    </location>
</feature>
<accession>A0A871BI48</accession>
<evidence type="ECO:0000313" key="2">
    <source>
        <dbReference type="EMBL" id="QOS12718.1"/>
    </source>
</evidence>
<dbReference type="EMBL" id="CP063205">
    <property type="protein sequence ID" value="QOS12718.1"/>
    <property type="molecule type" value="Genomic_DNA"/>
</dbReference>
<reference evidence="2" key="1">
    <citation type="journal article" date="2021" name="Front. Microbiol.">
        <title>Cellular and Genomic Properties of Haloferax gibbonsii LR2-5, the Host of Euryarchaeal Virus HFTV1.</title>
        <authorList>
            <person name="Tittes C."/>
            <person name="Schwarzer S."/>
            <person name="Pfeiffer F."/>
            <person name="Dyall-Smith M."/>
            <person name="Rodriguez-Franco M."/>
            <person name="Oksanen H.M."/>
            <person name="Quax T.E.F."/>
        </authorList>
    </citation>
    <scope>NUCLEOTIDE SEQUENCE</scope>
    <source>
        <strain evidence="2">LR2-5</strain>
    </source>
</reference>
<dbReference type="Proteomes" id="UP000663064">
    <property type="component" value="Chromosome"/>
</dbReference>
<feature type="compositionally biased region" description="Low complexity" evidence="1">
    <location>
        <begin position="156"/>
        <end position="165"/>
    </location>
</feature>
<dbReference type="GeneID" id="59460246"/>
<dbReference type="AlphaFoldDB" id="A0A871BI48"/>
<feature type="compositionally biased region" description="Polar residues" evidence="1">
    <location>
        <begin position="146"/>
        <end position="155"/>
    </location>
</feature>
<gene>
    <name evidence="2" type="ORF">HfgLR_12945</name>
</gene>
<feature type="region of interest" description="Disordered" evidence="1">
    <location>
        <begin position="136"/>
        <end position="184"/>
    </location>
</feature>
<dbReference type="SUPFAM" id="SSF101898">
    <property type="entry name" value="NHL repeat"/>
    <property type="match status" value="1"/>
</dbReference>
<evidence type="ECO:0000256" key="1">
    <source>
        <dbReference type="SAM" id="MobiDB-lite"/>
    </source>
</evidence>
<protein>
    <submittedName>
        <fullName evidence="2">Secreted glycoprotein</fullName>
    </submittedName>
</protein>